<comment type="caution">
    <text evidence="1">The sequence shown here is derived from an EMBL/GenBank/DDBJ whole genome shotgun (WGS) entry which is preliminary data.</text>
</comment>
<gene>
    <name evidence="1" type="ORF">HPB50_022643</name>
</gene>
<keyword evidence="2" id="KW-1185">Reference proteome</keyword>
<evidence type="ECO:0000313" key="2">
    <source>
        <dbReference type="Proteomes" id="UP000821845"/>
    </source>
</evidence>
<dbReference type="Proteomes" id="UP000821845">
    <property type="component" value="Chromosome 7"/>
</dbReference>
<organism evidence="1 2">
    <name type="scientific">Hyalomma asiaticum</name>
    <name type="common">Tick</name>
    <dbReference type="NCBI Taxonomy" id="266040"/>
    <lineage>
        <taxon>Eukaryota</taxon>
        <taxon>Metazoa</taxon>
        <taxon>Ecdysozoa</taxon>
        <taxon>Arthropoda</taxon>
        <taxon>Chelicerata</taxon>
        <taxon>Arachnida</taxon>
        <taxon>Acari</taxon>
        <taxon>Parasitiformes</taxon>
        <taxon>Ixodida</taxon>
        <taxon>Ixodoidea</taxon>
        <taxon>Ixodidae</taxon>
        <taxon>Hyalomminae</taxon>
        <taxon>Hyalomma</taxon>
    </lineage>
</organism>
<reference evidence="1" key="1">
    <citation type="submission" date="2020-05" db="EMBL/GenBank/DDBJ databases">
        <title>Large-scale comparative analyses of tick genomes elucidate their genetic diversity and vector capacities.</title>
        <authorList>
            <person name="Jia N."/>
            <person name="Wang J."/>
            <person name="Shi W."/>
            <person name="Du L."/>
            <person name="Sun Y."/>
            <person name="Zhan W."/>
            <person name="Jiang J."/>
            <person name="Wang Q."/>
            <person name="Zhang B."/>
            <person name="Ji P."/>
            <person name="Sakyi L.B."/>
            <person name="Cui X."/>
            <person name="Yuan T."/>
            <person name="Jiang B."/>
            <person name="Yang W."/>
            <person name="Lam T.T.-Y."/>
            <person name="Chang Q."/>
            <person name="Ding S."/>
            <person name="Wang X."/>
            <person name="Zhu J."/>
            <person name="Ruan X."/>
            <person name="Zhao L."/>
            <person name="Wei J."/>
            <person name="Que T."/>
            <person name="Du C."/>
            <person name="Cheng J."/>
            <person name="Dai P."/>
            <person name="Han X."/>
            <person name="Huang E."/>
            <person name="Gao Y."/>
            <person name="Liu J."/>
            <person name="Shao H."/>
            <person name="Ye R."/>
            <person name="Li L."/>
            <person name="Wei W."/>
            <person name="Wang X."/>
            <person name="Wang C."/>
            <person name="Yang T."/>
            <person name="Huo Q."/>
            <person name="Li W."/>
            <person name="Guo W."/>
            <person name="Chen H."/>
            <person name="Zhou L."/>
            <person name="Ni X."/>
            <person name="Tian J."/>
            <person name="Zhou Y."/>
            <person name="Sheng Y."/>
            <person name="Liu T."/>
            <person name="Pan Y."/>
            <person name="Xia L."/>
            <person name="Li J."/>
            <person name="Zhao F."/>
            <person name="Cao W."/>
        </authorList>
    </citation>
    <scope>NUCLEOTIDE SEQUENCE</scope>
    <source>
        <strain evidence="1">Hyas-2018</strain>
    </source>
</reference>
<name>A0ACB7S261_HYAAI</name>
<dbReference type="EMBL" id="CM023487">
    <property type="protein sequence ID" value="KAH6926874.1"/>
    <property type="molecule type" value="Genomic_DNA"/>
</dbReference>
<proteinExistence type="predicted"/>
<evidence type="ECO:0000313" key="1">
    <source>
        <dbReference type="EMBL" id="KAH6926874.1"/>
    </source>
</evidence>
<accession>A0ACB7S261</accession>
<protein>
    <submittedName>
        <fullName evidence="1">Uncharacterized protein</fullName>
    </submittedName>
</protein>
<sequence length="66" mass="7158">MRSSAGPIKSEPSTRPPGGRAYRGSPGLAVHLDTLQQQKERQPRPEQQQQSLEMPSAAFCVSPVLS</sequence>